<evidence type="ECO:0000256" key="2">
    <source>
        <dbReference type="ARBA" id="ARBA00022723"/>
    </source>
</evidence>
<feature type="binding site" description="axial binding residue" evidence="4">
    <location>
        <position position="465"/>
    </location>
    <ligand>
        <name>heme</name>
        <dbReference type="ChEBI" id="CHEBI:30413"/>
    </ligand>
    <ligandPart>
        <name>Fe</name>
        <dbReference type="ChEBI" id="CHEBI:18248"/>
    </ligandPart>
</feature>
<gene>
    <name evidence="6" type="primary">CYP71A9</name>
    <name evidence="6" type="ORF">QJS10_CPA02g00748</name>
</gene>
<dbReference type="FunFam" id="1.10.630.10:FF:000011">
    <property type="entry name" value="Cytochrome P450 83B1"/>
    <property type="match status" value="1"/>
</dbReference>
<proteinExistence type="inferred from homology"/>
<dbReference type="GO" id="GO:0020037">
    <property type="term" value="F:heme binding"/>
    <property type="evidence" value="ECO:0007669"/>
    <property type="project" value="InterPro"/>
</dbReference>
<accession>A0AAV9FEC3</accession>
<dbReference type="InterPro" id="IPR002401">
    <property type="entry name" value="Cyt_P450_E_grp-I"/>
</dbReference>
<evidence type="ECO:0000313" key="7">
    <source>
        <dbReference type="Proteomes" id="UP001180020"/>
    </source>
</evidence>
<evidence type="ECO:0000256" key="3">
    <source>
        <dbReference type="ARBA" id="ARBA00023004"/>
    </source>
</evidence>
<dbReference type="PANTHER" id="PTHR47955">
    <property type="entry name" value="CYTOCHROME P450 FAMILY 71 PROTEIN"/>
    <property type="match status" value="1"/>
</dbReference>
<evidence type="ECO:0000313" key="6">
    <source>
        <dbReference type="EMBL" id="KAK1323085.1"/>
    </source>
</evidence>
<dbReference type="GO" id="GO:0005506">
    <property type="term" value="F:iron ion binding"/>
    <property type="evidence" value="ECO:0007669"/>
    <property type="project" value="InterPro"/>
</dbReference>
<protein>
    <submittedName>
        <fullName evidence="6">Cytochrome P450 71A9</fullName>
    </submittedName>
</protein>
<keyword evidence="3 4" id="KW-0408">Iron</keyword>
<evidence type="ECO:0000256" key="1">
    <source>
        <dbReference type="ARBA" id="ARBA00010617"/>
    </source>
</evidence>
<dbReference type="Pfam" id="PF00067">
    <property type="entry name" value="p450"/>
    <property type="match status" value="1"/>
</dbReference>
<comment type="caution">
    <text evidence="6">The sequence shown here is derived from an EMBL/GenBank/DDBJ whole genome shotgun (WGS) entry which is preliminary data.</text>
</comment>
<keyword evidence="2 4" id="KW-0479">Metal-binding</keyword>
<dbReference type="EMBL" id="JAUJYO010000002">
    <property type="protein sequence ID" value="KAK1323085.1"/>
    <property type="molecule type" value="Genomic_DNA"/>
</dbReference>
<dbReference type="PROSITE" id="PS00086">
    <property type="entry name" value="CYTOCHROME_P450"/>
    <property type="match status" value="1"/>
</dbReference>
<keyword evidence="5" id="KW-0560">Oxidoreductase</keyword>
<keyword evidence="7" id="KW-1185">Reference proteome</keyword>
<organism evidence="6 7">
    <name type="scientific">Acorus calamus</name>
    <name type="common">Sweet flag</name>
    <dbReference type="NCBI Taxonomy" id="4465"/>
    <lineage>
        <taxon>Eukaryota</taxon>
        <taxon>Viridiplantae</taxon>
        <taxon>Streptophyta</taxon>
        <taxon>Embryophyta</taxon>
        <taxon>Tracheophyta</taxon>
        <taxon>Spermatophyta</taxon>
        <taxon>Magnoliopsida</taxon>
        <taxon>Liliopsida</taxon>
        <taxon>Acoraceae</taxon>
        <taxon>Acorus</taxon>
    </lineage>
</organism>
<dbReference type="AlphaFoldDB" id="A0AAV9FEC3"/>
<dbReference type="InterPro" id="IPR001128">
    <property type="entry name" value="Cyt_P450"/>
</dbReference>
<dbReference type="GO" id="GO:0016705">
    <property type="term" value="F:oxidoreductase activity, acting on paired donors, with incorporation or reduction of molecular oxygen"/>
    <property type="evidence" value="ECO:0007669"/>
    <property type="project" value="InterPro"/>
</dbReference>
<dbReference type="InterPro" id="IPR017972">
    <property type="entry name" value="Cyt_P450_CS"/>
</dbReference>
<dbReference type="SUPFAM" id="SSF48264">
    <property type="entry name" value="Cytochrome P450"/>
    <property type="match status" value="1"/>
</dbReference>
<dbReference type="GO" id="GO:0004497">
    <property type="term" value="F:monooxygenase activity"/>
    <property type="evidence" value="ECO:0007669"/>
    <property type="project" value="UniProtKB-KW"/>
</dbReference>
<keyword evidence="4 5" id="KW-0349">Heme</keyword>
<evidence type="ECO:0000256" key="4">
    <source>
        <dbReference type="PIRSR" id="PIRSR602401-1"/>
    </source>
</evidence>
<reference evidence="6" key="1">
    <citation type="journal article" date="2023" name="Nat. Commun.">
        <title>Diploid and tetraploid genomes of Acorus and the evolution of monocots.</title>
        <authorList>
            <person name="Ma L."/>
            <person name="Liu K.W."/>
            <person name="Li Z."/>
            <person name="Hsiao Y.Y."/>
            <person name="Qi Y."/>
            <person name="Fu T."/>
            <person name="Tang G.D."/>
            <person name="Zhang D."/>
            <person name="Sun W.H."/>
            <person name="Liu D.K."/>
            <person name="Li Y."/>
            <person name="Chen G.Z."/>
            <person name="Liu X.D."/>
            <person name="Liao X.Y."/>
            <person name="Jiang Y.T."/>
            <person name="Yu X."/>
            <person name="Hao Y."/>
            <person name="Huang J."/>
            <person name="Zhao X.W."/>
            <person name="Ke S."/>
            <person name="Chen Y.Y."/>
            <person name="Wu W.L."/>
            <person name="Hsu J.L."/>
            <person name="Lin Y.F."/>
            <person name="Huang M.D."/>
            <person name="Li C.Y."/>
            <person name="Huang L."/>
            <person name="Wang Z.W."/>
            <person name="Zhao X."/>
            <person name="Zhong W.Y."/>
            <person name="Peng D.H."/>
            <person name="Ahmad S."/>
            <person name="Lan S."/>
            <person name="Zhang J.S."/>
            <person name="Tsai W.C."/>
            <person name="Van de Peer Y."/>
            <person name="Liu Z.J."/>
        </authorList>
    </citation>
    <scope>NUCLEOTIDE SEQUENCE</scope>
    <source>
        <strain evidence="6">CP</strain>
    </source>
</reference>
<dbReference type="InterPro" id="IPR036396">
    <property type="entry name" value="Cyt_P450_sf"/>
</dbReference>
<dbReference type="CDD" id="cd11072">
    <property type="entry name" value="CYP71-like"/>
    <property type="match status" value="1"/>
</dbReference>
<dbReference type="Proteomes" id="UP001180020">
    <property type="component" value="Unassembled WGS sequence"/>
</dbReference>
<dbReference type="PANTHER" id="PTHR47955:SF11">
    <property type="entry name" value="4-HYDROXYPHENYLACETALDEHYDE OXIME MONOOXYGENASE"/>
    <property type="match status" value="1"/>
</dbReference>
<keyword evidence="5" id="KW-0503">Monooxygenase</keyword>
<evidence type="ECO:0000256" key="5">
    <source>
        <dbReference type="RuleBase" id="RU000461"/>
    </source>
</evidence>
<dbReference type="Gene3D" id="1.10.630.10">
    <property type="entry name" value="Cytochrome P450"/>
    <property type="match status" value="1"/>
</dbReference>
<comment type="cofactor">
    <cofactor evidence="4">
        <name>heme</name>
        <dbReference type="ChEBI" id="CHEBI:30413"/>
    </cofactor>
</comment>
<comment type="similarity">
    <text evidence="1 5">Belongs to the cytochrome P450 family.</text>
</comment>
<dbReference type="PRINTS" id="PR00463">
    <property type="entry name" value="EP450I"/>
</dbReference>
<sequence length="524" mass="59325">MIKHKDIASHSMYHSLESNLNNKFTLTCLLLLFLLPLVLLHLQRRRRQPKNPNLPPGPRGLPIIGNLLQLGPLPHRIFKTLSDAYGPLMHLRLGQLPTIIASSPHTARAILKTHDHKFCSRAPVVALRRLSYGGLGMAFTPNNARWKQARKLSMVELFSAKRTQYFKHVREQEVEALMSTISRARALGPVNLSEAFLCLLNNITCREVFGWRASGEGECARSGFHEMVAEGIALMGGFTAGDFFPTLERPLNALTGAHARIERCFIEFDKFLESELDSRTRQAGPEDDRDDFVSVLLRLQEDPSLDVPLTRDDIKALLMDLFFGGTDTAAATLVWGMTELVRCQRAMRRLQRELREGLGEGEKPVVEENDLERFPYLKQVVKETFRMHPPSVLLIPRECTEDCVIDGYDVRAGTRAFVNVWAIGRDPKTWDDPDEFRPERFENGDIDYKGQHFELLPFGAGRRVCPAVTLGEAIVKLALANVVRRFDWEPPEGTRREDVDTEEAFGLIVHKKSPLLLVARTPSY</sequence>
<reference evidence="6" key="2">
    <citation type="submission" date="2023-06" db="EMBL/GenBank/DDBJ databases">
        <authorList>
            <person name="Ma L."/>
            <person name="Liu K.-W."/>
            <person name="Li Z."/>
            <person name="Hsiao Y.-Y."/>
            <person name="Qi Y."/>
            <person name="Fu T."/>
            <person name="Tang G."/>
            <person name="Zhang D."/>
            <person name="Sun W.-H."/>
            <person name="Liu D.-K."/>
            <person name="Li Y."/>
            <person name="Chen G.-Z."/>
            <person name="Liu X.-D."/>
            <person name="Liao X.-Y."/>
            <person name="Jiang Y.-T."/>
            <person name="Yu X."/>
            <person name="Hao Y."/>
            <person name="Huang J."/>
            <person name="Zhao X.-W."/>
            <person name="Ke S."/>
            <person name="Chen Y.-Y."/>
            <person name="Wu W.-L."/>
            <person name="Hsu J.-L."/>
            <person name="Lin Y.-F."/>
            <person name="Huang M.-D."/>
            <person name="Li C.-Y."/>
            <person name="Huang L."/>
            <person name="Wang Z.-W."/>
            <person name="Zhao X."/>
            <person name="Zhong W.-Y."/>
            <person name="Peng D.-H."/>
            <person name="Ahmad S."/>
            <person name="Lan S."/>
            <person name="Zhang J.-S."/>
            <person name="Tsai W.-C."/>
            <person name="Van De Peer Y."/>
            <person name="Liu Z.-J."/>
        </authorList>
    </citation>
    <scope>NUCLEOTIDE SEQUENCE</scope>
    <source>
        <strain evidence="6">CP</strain>
        <tissue evidence="6">Leaves</tissue>
    </source>
</reference>
<name>A0AAV9FEC3_ACOCL</name>
<dbReference type="PRINTS" id="PR00385">
    <property type="entry name" value="P450"/>
</dbReference>